<dbReference type="PANTHER" id="PTHR37804">
    <property type="entry name" value="CDAA REGULATORY PROTEIN CDAR"/>
    <property type="match status" value="1"/>
</dbReference>
<dbReference type="STRING" id="264697.ABE28_000890"/>
<keyword evidence="3" id="KW-1185">Reference proteome</keyword>
<evidence type="ECO:0008006" key="4">
    <source>
        <dbReference type="Google" id="ProtNLM"/>
    </source>
</evidence>
<protein>
    <recommendedName>
        <fullName evidence="4">YbbR-like domain-containing protein YbbR</fullName>
    </recommendedName>
</protein>
<evidence type="ECO:0000313" key="2">
    <source>
        <dbReference type="EMBL" id="AOH52913.1"/>
    </source>
</evidence>
<reference evidence="2 3" key="1">
    <citation type="submission" date="2016-08" db="EMBL/GenBank/DDBJ databases">
        <title>Complete genome sequence of Bacillus muralis G25-68, a strain with toxicity to nematodes.</title>
        <authorList>
            <person name="Zheng Z."/>
        </authorList>
    </citation>
    <scope>NUCLEOTIDE SEQUENCE [LARGE SCALE GENOMIC DNA]</scope>
    <source>
        <strain evidence="2 3">G25-68</strain>
    </source>
</reference>
<sequence length="450" mass="49268">MDKFTNSAWFMRIVAFALAALLFISINFEMESDKKSLGLSTAPEISTETIENVPVEVYYDRENLVVSGVPETVDVTLKGAKSLLINAKNQRGFKVYVDLSDPEISMGNRTVTFKISDLNEKLVATIDPEYAEVNVQERVTKDFKVEAEYNTSLLEDGYTAGQPTVSPQTVKITGAKDAIEQISYVKANLEISKGQNETVNGKATVKALDRDLNKLDVTIEPASVAVSLKVSIPSKTVSIEPKQTGKAEDGIRIKSISVDPAEVTLFGSETNLEKINELKLPVNISKIDGDTELELDLTKPESVQKMSLGKAKVKIRTEKVDVDQETSDPVDEDVVQEPEEEKEPEGKPVEKDEPAVIESKTLNNVKIEPVGIQEGQDAKLESEVTSITLQGESDDLKDITKDDINLTVDLSNLDEGTHDVNVAVNAPAGLDWELGSKTIKVSITPKEEET</sequence>
<dbReference type="InterPro" id="IPR012505">
    <property type="entry name" value="YbbR"/>
</dbReference>
<name>A0A1B3XI57_9BACI</name>
<dbReference type="RefSeq" id="WP_064462161.1">
    <property type="nucleotide sequence ID" value="NZ_CP017080.1"/>
</dbReference>
<feature type="compositionally biased region" description="Acidic residues" evidence="1">
    <location>
        <begin position="323"/>
        <end position="343"/>
    </location>
</feature>
<dbReference type="AlphaFoldDB" id="A0A1B3XI57"/>
<dbReference type="OrthoDB" id="2960905at2"/>
<dbReference type="PANTHER" id="PTHR37804:SF1">
    <property type="entry name" value="CDAA REGULATORY PROTEIN CDAR"/>
    <property type="match status" value="1"/>
</dbReference>
<dbReference type="KEGG" id="bmur:ABE28_000890"/>
<accession>A0A1B3XI57</accession>
<dbReference type="Pfam" id="PF07949">
    <property type="entry name" value="YbbR"/>
    <property type="match status" value="3"/>
</dbReference>
<feature type="compositionally biased region" description="Basic and acidic residues" evidence="1">
    <location>
        <begin position="344"/>
        <end position="354"/>
    </location>
</feature>
<dbReference type="EMBL" id="CP017080">
    <property type="protein sequence ID" value="AOH52913.1"/>
    <property type="molecule type" value="Genomic_DNA"/>
</dbReference>
<gene>
    <name evidence="2" type="ORF">ABE28_000890</name>
</gene>
<dbReference type="Gene3D" id="2.170.120.30">
    <property type="match status" value="2"/>
</dbReference>
<dbReference type="Gene3D" id="2.170.120.40">
    <property type="entry name" value="YbbR-like domain"/>
    <property type="match status" value="2"/>
</dbReference>
<evidence type="ECO:0000256" key="1">
    <source>
        <dbReference type="SAM" id="MobiDB-lite"/>
    </source>
</evidence>
<proteinExistence type="predicted"/>
<dbReference type="InterPro" id="IPR053154">
    <property type="entry name" value="c-di-AMP_regulator"/>
</dbReference>
<dbReference type="Proteomes" id="UP000077926">
    <property type="component" value="Chromosome"/>
</dbReference>
<organism evidence="2 3">
    <name type="scientific">Peribacillus muralis</name>
    <dbReference type="NCBI Taxonomy" id="264697"/>
    <lineage>
        <taxon>Bacteria</taxon>
        <taxon>Bacillati</taxon>
        <taxon>Bacillota</taxon>
        <taxon>Bacilli</taxon>
        <taxon>Bacillales</taxon>
        <taxon>Bacillaceae</taxon>
        <taxon>Peribacillus</taxon>
    </lineage>
</organism>
<evidence type="ECO:0000313" key="3">
    <source>
        <dbReference type="Proteomes" id="UP000077926"/>
    </source>
</evidence>
<feature type="region of interest" description="Disordered" evidence="1">
    <location>
        <begin position="319"/>
        <end position="356"/>
    </location>
</feature>